<evidence type="ECO:0000256" key="2">
    <source>
        <dbReference type="ARBA" id="ARBA00022692"/>
    </source>
</evidence>
<proteinExistence type="predicted"/>
<keyword evidence="9" id="KW-1185">Reference proteome</keyword>
<comment type="caution">
    <text evidence="8">The sequence shown here is derived from an EMBL/GenBank/DDBJ whole genome shotgun (WGS) entry which is preliminary data.</text>
</comment>
<keyword evidence="3 6" id="KW-1133">Transmembrane helix</keyword>
<protein>
    <recommendedName>
        <fullName evidence="7">Sugar phosphate transporter domain-containing protein</fullName>
    </recommendedName>
</protein>
<dbReference type="AlphaFoldDB" id="A0AAD2CF53"/>
<evidence type="ECO:0000313" key="8">
    <source>
        <dbReference type="EMBL" id="CAJ1932404.1"/>
    </source>
</evidence>
<dbReference type="GO" id="GO:0016020">
    <property type="term" value="C:membrane"/>
    <property type="evidence" value="ECO:0007669"/>
    <property type="project" value="UniProtKB-SubCell"/>
</dbReference>
<evidence type="ECO:0000256" key="5">
    <source>
        <dbReference type="SAM" id="MobiDB-lite"/>
    </source>
</evidence>
<evidence type="ECO:0000313" key="9">
    <source>
        <dbReference type="Proteomes" id="UP001295423"/>
    </source>
</evidence>
<feature type="transmembrane region" description="Helical" evidence="6">
    <location>
        <begin position="381"/>
        <end position="402"/>
    </location>
</feature>
<keyword evidence="4 6" id="KW-0472">Membrane</keyword>
<dbReference type="InterPro" id="IPR037185">
    <property type="entry name" value="EmrE-like"/>
</dbReference>
<feature type="transmembrane region" description="Helical" evidence="6">
    <location>
        <begin position="423"/>
        <end position="440"/>
    </location>
</feature>
<feature type="domain" description="Sugar phosphate transporter" evidence="7">
    <location>
        <begin position="223"/>
        <end position="535"/>
    </location>
</feature>
<dbReference type="Proteomes" id="UP001295423">
    <property type="component" value="Unassembled WGS sequence"/>
</dbReference>
<accession>A0AAD2CF53</accession>
<dbReference type="PANTHER" id="PTHR11132">
    <property type="entry name" value="SOLUTE CARRIER FAMILY 35"/>
    <property type="match status" value="1"/>
</dbReference>
<gene>
    <name evidence="8" type="ORF">CYCCA115_LOCUS2819</name>
</gene>
<dbReference type="SUPFAM" id="SSF103481">
    <property type="entry name" value="Multidrug resistance efflux transporter EmrE"/>
    <property type="match status" value="1"/>
</dbReference>
<feature type="region of interest" description="Disordered" evidence="5">
    <location>
        <begin position="1"/>
        <end position="76"/>
    </location>
</feature>
<dbReference type="EMBL" id="CAKOGP040000224">
    <property type="protein sequence ID" value="CAJ1932404.1"/>
    <property type="molecule type" value="Genomic_DNA"/>
</dbReference>
<sequence length="561" mass="61656">MLRSSPSSRGNSNVRSRPSTPAGASRNIDSNNNDNKEEVEYDSKSGDNKINYNQSHDTSSPERSWTQPSHSDGLIPKGYSMAVLHESRDEMEDEEFHNQHGHHHQPFSSSTRAIPGRATRQRRRRKRASHNNNNSNSIWSNFLLFLFEGKLGKSTWQLLFHNTTTVMKENKLSGSNLSTLVVAVALWYSLGIISISTSKLLLSAPSDPMGDQSAYYLHIGGVAPIILTFQQLLLGSLFLRFLLSIRCLQSPGVQPLTSLCDTSSSPSLPSNSSIFQTYLQMLQHPDARYLCFAGFCFSLGFYCTNLGFQAASAAFVETIKASEPITSAVLAVAWGLELLNRKEVTSLALIVCGVVLSTLGNSPSSTTTDENNEDGGLGMTASLVSCAIVMISNLCFSFRGLFQKLFQKKSNQSFLMDDLNLQYRMQQMGVLVFGIPAILWEGRSILQHIYQVSLHVGLMQSGVLVHYVGLATVNAMAFASYNLASTYLLSRISVVQHAALNCIRRIFAIVITSILFANHITRTGVLGILISFGGFMSFTHAKAQKKRGVSTSLLPMTKSHA</sequence>
<evidence type="ECO:0000256" key="3">
    <source>
        <dbReference type="ARBA" id="ARBA00022989"/>
    </source>
</evidence>
<comment type="subcellular location">
    <subcellularLocation>
        <location evidence="1">Membrane</location>
        <topology evidence="1">Multi-pass membrane protein</topology>
    </subcellularLocation>
</comment>
<dbReference type="InterPro" id="IPR050186">
    <property type="entry name" value="TPT_transporter"/>
</dbReference>
<feature type="transmembrane region" description="Helical" evidence="6">
    <location>
        <begin position="464"/>
        <end position="490"/>
    </location>
</feature>
<feature type="region of interest" description="Disordered" evidence="5">
    <location>
        <begin position="89"/>
        <end position="132"/>
    </location>
</feature>
<feature type="compositionally biased region" description="Polar residues" evidence="5">
    <location>
        <begin position="1"/>
        <end position="19"/>
    </location>
</feature>
<feature type="compositionally biased region" description="Basic residues" evidence="5">
    <location>
        <begin position="119"/>
        <end position="129"/>
    </location>
</feature>
<dbReference type="InterPro" id="IPR004853">
    <property type="entry name" value="Sugar_P_trans_dom"/>
</dbReference>
<feature type="transmembrane region" description="Helical" evidence="6">
    <location>
        <begin position="215"/>
        <end position="239"/>
    </location>
</feature>
<feature type="transmembrane region" description="Helical" evidence="6">
    <location>
        <begin position="502"/>
        <end position="520"/>
    </location>
</feature>
<dbReference type="Pfam" id="PF03151">
    <property type="entry name" value="TPT"/>
    <property type="match status" value="1"/>
</dbReference>
<organism evidence="8 9">
    <name type="scientific">Cylindrotheca closterium</name>
    <dbReference type="NCBI Taxonomy" id="2856"/>
    <lineage>
        <taxon>Eukaryota</taxon>
        <taxon>Sar</taxon>
        <taxon>Stramenopiles</taxon>
        <taxon>Ochrophyta</taxon>
        <taxon>Bacillariophyta</taxon>
        <taxon>Bacillariophyceae</taxon>
        <taxon>Bacillariophycidae</taxon>
        <taxon>Bacillariales</taxon>
        <taxon>Bacillariaceae</taxon>
        <taxon>Cylindrotheca</taxon>
    </lineage>
</organism>
<evidence type="ECO:0000259" key="7">
    <source>
        <dbReference type="Pfam" id="PF03151"/>
    </source>
</evidence>
<feature type="transmembrane region" description="Helical" evidence="6">
    <location>
        <begin position="177"/>
        <end position="195"/>
    </location>
</feature>
<feature type="compositionally biased region" description="Polar residues" evidence="5">
    <location>
        <begin position="48"/>
        <end position="70"/>
    </location>
</feature>
<reference evidence="8" key="1">
    <citation type="submission" date="2023-08" db="EMBL/GenBank/DDBJ databases">
        <authorList>
            <person name="Audoor S."/>
            <person name="Bilcke G."/>
        </authorList>
    </citation>
    <scope>NUCLEOTIDE SEQUENCE</scope>
</reference>
<name>A0AAD2CF53_9STRA</name>
<keyword evidence="2 6" id="KW-0812">Transmembrane</keyword>
<evidence type="ECO:0000256" key="6">
    <source>
        <dbReference type="SAM" id="Phobius"/>
    </source>
</evidence>
<feature type="compositionally biased region" description="Basic and acidic residues" evidence="5">
    <location>
        <begin position="34"/>
        <end position="47"/>
    </location>
</feature>
<evidence type="ECO:0000256" key="4">
    <source>
        <dbReference type="ARBA" id="ARBA00023136"/>
    </source>
</evidence>
<evidence type="ECO:0000256" key="1">
    <source>
        <dbReference type="ARBA" id="ARBA00004141"/>
    </source>
</evidence>